<keyword evidence="3" id="KW-1003">Cell membrane</keyword>
<dbReference type="GO" id="GO:0005886">
    <property type="term" value="C:plasma membrane"/>
    <property type="evidence" value="ECO:0007669"/>
    <property type="project" value="UniProtKB-SubCell"/>
</dbReference>
<comment type="caution">
    <text evidence="9">The sequence shown here is derived from an EMBL/GenBank/DDBJ whole genome shotgun (WGS) entry which is preliminary data.</text>
</comment>
<evidence type="ECO:0000256" key="4">
    <source>
        <dbReference type="ARBA" id="ARBA00022692"/>
    </source>
</evidence>
<dbReference type="InterPro" id="IPR035906">
    <property type="entry name" value="MetI-like_sf"/>
</dbReference>
<feature type="transmembrane region" description="Helical" evidence="7">
    <location>
        <begin position="197"/>
        <end position="227"/>
    </location>
</feature>
<feature type="domain" description="ABC transmembrane type-1" evidence="8">
    <location>
        <begin position="80"/>
        <end position="269"/>
    </location>
</feature>
<feature type="transmembrane region" description="Helical" evidence="7">
    <location>
        <begin position="116"/>
        <end position="137"/>
    </location>
</feature>
<evidence type="ECO:0000256" key="2">
    <source>
        <dbReference type="ARBA" id="ARBA00022448"/>
    </source>
</evidence>
<feature type="transmembrane region" description="Helical" evidence="7">
    <location>
        <begin position="247"/>
        <end position="268"/>
    </location>
</feature>
<gene>
    <name evidence="9" type="ORF">H9804_08765</name>
</gene>
<dbReference type="PANTHER" id="PTHR43386">
    <property type="entry name" value="OLIGOPEPTIDE TRANSPORT SYSTEM PERMEASE PROTEIN APPC"/>
    <property type="match status" value="1"/>
</dbReference>
<dbReference type="PROSITE" id="PS50928">
    <property type="entry name" value="ABC_TM1"/>
    <property type="match status" value="1"/>
</dbReference>
<dbReference type="AlphaFoldDB" id="A0A9D2GW29"/>
<evidence type="ECO:0000259" key="8">
    <source>
        <dbReference type="PROSITE" id="PS50928"/>
    </source>
</evidence>
<dbReference type="Gene3D" id="1.10.3720.10">
    <property type="entry name" value="MetI-like"/>
    <property type="match status" value="1"/>
</dbReference>
<organism evidence="9 10">
    <name type="scientific">Candidatus Mucispirillum faecigallinarum</name>
    <dbReference type="NCBI Taxonomy" id="2838699"/>
    <lineage>
        <taxon>Bacteria</taxon>
        <taxon>Pseudomonadati</taxon>
        <taxon>Deferribacterota</taxon>
        <taxon>Deferribacteres</taxon>
        <taxon>Deferribacterales</taxon>
        <taxon>Mucispirillaceae</taxon>
        <taxon>Mucispirillum</taxon>
    </lineage>
</organism>
<dbReference type="Pfam" id="PF12911">
    <property type="entry name" value="OppC_N"/>
    <property type="match status" value="1"/>
</dbReference>
<feature type="transmembrane region" description="Helical" evidence="7">
    <location>
        <begin position="20"/>
        <end position="41"/>
    </location>
</feature>
<evidence type="ECO:0000256" key="1">
    <source>
        <dbReference type="ARBA" id="ARBA00004651"/>
    </source>
</evidence>
<keyword evidence="5 7" id="KW-1133">Transmembrane helix</keyword>
<dbReference type="CDD" id="cd06261">
    <property type="entry name" value="TM_PBP2"/>
    <property type="match status" value="1"/>
</dbReference>
<dbReference type="Proteomes" id="UP000824176">
    <property type="component" value="Unassembled WGS sequence"/>
</dbReference>
<dbReference type="GO" id="GO:0055085">
    <property type="term" value="P:transmembrane transport"/>
    <property type="evidence" value="ECO:0007669"/>
    <property type="project" value="InterPro"/>
</dbReference>
<dbReference type="InterPro" id="IPR000515">
    <property type="entry name" value="MetI-like"/>
</dbReference>
<accession>A0A9D2GW29</accession>
<keyword evidence="6 7" id="KW-0472">Membrane</keyword>
<protein>
    <submittedName>
        <fullName evidence="9">ABC transporter permease</fullName>
    </submittedName>
</protein>
<dbReference type="Pfam" id="PF00528">
    <property type="entry name" value="BPD_transp_1"/>
    <property type="match status" value="1"/>
</dbReference>
<reference evidence="9" key="1">
    <citation type="journal article" date="2021" name="PeerJ">
        <title>Extensive microbial diversity within the chicken gut microbiome revealed by metagenomics and culture.</title>
        <authorList>
            <person name="Gilroy R."/>
            <person name="Ravi A."/>
            <person name="Getino M."/>
            <person name="Pursley I."/>
            <person name="Horton D.L."/>
            <person name="Alikhan N.F."/>
            <person name="Baker D."/>
            <person name="Gharbi K."/>
            <person name="Hall N."/>
            <person name="Watson M."/>
            <person name="Adriaenssens E.M."/>
            <person name="Foster-Nyarko E."/>
            <person name="Jarju S."/>
            <person name="Secka A."/>
            <person name="Antonio M."/>
            <person name="Oren A."/>
            <person name="Chaudhuri R.R."/>
            <person name="La Ragione R."/>
            <person name="Hildebrand F."/>
            <person name="Pallen M.J."/>
        </authorList>
    </citation>
    <scope>NUCLEOTIDE SEQUENCE</scope>
    <source>
        <strain evidence="9">ChiW4-1371</strain>
    </source>
</reference>
<dbReference type="EMBL" id="DXAQ01000129">
    <property type="protein sequence ID" value="HIZ90026.1"/>
    <property type="molecule type" value="Genomic_DNA"/>
</dbReference>
<keyword evidence="2 7" id="KW-0813">Transport</keyword>
<comment type="subcellular location">
    <subcellularLocation>
        <location evidence="1 7">Cell membrane</location>
        <topology evidence="1 7">Multi-pass membrane protein</topology>
    </subcellularLocation>
</comment>
<comment type="similarity">
    <text evidence="7">Belongs to the binding-protein-dependent transport system permease family.</text>
</comment>
<evidence type="ECO:0000256" key="7">
    <source>
        <dbReference type="RuleBase" id="RU363032"/>
    </source>
</evidence>
<proteinExistence type="inferred from homology"/>
<dbReference type="InterPro" id="IPR050366">
    <property type="entry name" value="BP-dependent_transpt_permease"/>
</dbReference>
<feature type="transmembrane region" description="Helical" evidence="7">
    <location>
        <begin position="82"/>
        <end position="104"/>
    </location>
</feature>
<dbReference type="PANTHER" id="PTHR43386:SF1">
    <property type="entry name" value="D,D-DIPEPTIDE TRANSPORT SYSTEM PERMEASE PROTEIN DDPC-RELATED"/>
    <property type="match status" value="1"/>
</dbReference>
<sequence length="287" mass="31274">MERNSLRRKIFSKFSKNILLVTGSIIVLFFIIVAVFAPFIATHNPALTNLDAVFTAPNSTYLFGTDALGRDVFSRVVYGARISLFVGFIAVGISLIIGVILGLISGYYGRVVDSIIMRFTDIMLCFPTFFLILAVIAFLKPSIINVMVVIGVTGWMGVARLVRAEVMSVKNREYITAARLQGLSHVKIMFKHILPNVLSPVFVTATLGVASAILLESSLSFLGLGVLPPTPSWGNILTEGQNNIINAWWLSLFPGIAIVLTALGYNLLGEGLRDALDHKNNKSEIKG</sequence>
<evidence type="ECO:0000256" key="6">
    <source>
        <dbReference type="ARBA" id="ARBA00023136"/>
    </source>
</evidence>
<evidence type="ECO:0000256" key="3">
    <source>
        <dbReference type="ARBA" id="ARBA00022475"/>
    </source>
</evidence>
<keyword evidence="4 7" id="KW-0812">Transmembrane</keyword>
<dbReference type="InterPro" id="IPR025966">
    <property type="entry name" value="OppC_N"/>
</dbReference>
<evidence type="ECO:0000313" key="10">
    <source>
        <dbReference type="Proteomes" id="UP000824176"/>
    </source>
</evidence>
<feature type="transmembrane region" description="Helical" evidence="7">
    <location>
        <begin position="143"/>
        <end position="162"/>
    </location>
</feature>
<evidence type="ECO:0000256" key="5">
    <source>
        <dbReference type="ARBA" id="ARBA00022989"/>
    </source>
</evidence>
<dbReference type="SUPFAM" id="SSF161098">
    <property type="entry name" value="MetI-like"/>
    <property type="match status" value="1"/>
</dbReference>
<reference evidence="9" key="2">
    <citation type="submission" date="2021-04" db="EMBL/GenBank/DDBJ databases">
        <authorList>
            <person name="Gilroy R."/>
        </authorList>
    </citation>
    <scope>NUCLEOTIDE SEQUENCE</scope>
    <source>
        <strain evidence="9">ChiW4-1371</strain>
    </source>
</reference>
<evidence type="ECO:0000313" key="9">
    <source>
        <dbReference type="EMBL" id="HIZ90026.1"/>
    </source>
</evidence>
<name>A0A9D2GW29_9BACT</name>